<proteinExistence type="predicted"/>
<accession>A0A0F9M1U0</accession>
<protein>
    <submittedName>
        <fullName evidence="1">Uncharacterized protein</fullName>
    </submittedName>
</protein>
<sequence length="101" mass="11749">MEEPREYRLLITHRYSARWASRFNKVEALNDRGEVVETTRFVVPDSLILCDLCNKSFPPESDTEVPILQHRWGPDKPWTDVGTRCSDCQGELEDIPRVDES</sequence>
<dbReference type="AlphaFoldDB" id="A0A0F9M1U0"/>
<evidence type="ECO:0000313" key="1">
    <source>
        <dbReference type="EMBL" id="KKM99673.1"/>
    </source>
</evidence>
<name>A0A0F9M1U0_9ZZZZ</name>
<reference evidence="1" key="1">
    <citation type="journal article" date="2015" name="Nature">
        <title>Complex archaea that bridge the gap between prokaryotes and eukaryotes.</title>
        <authorList>
            <person name="Spang A."/>
            <person name="Saw J.H."/>
            <person name="Jorgensen S.L."/>
            <person name="Zaremba-Niedzwiedzka K."/>
            <person name="Martijn J."/>
            <person name="Lind A.E."/>
            <person name="van Eijk R."/>
            <person name="Schleper C."/>
            <person name="Guy L."/>
            <person name="Ettema T.J."/>
        </authorList>
    </citation>
    <scope>NUCLEOTIDE SEQUENCE</scope>
</reference>
<comment type="caution">
    <text evidence="1">The sequence shown here is derived from an EMBL/GenBank/DDBJ whole genome shotgun (WGS) entry which is preliminary data.</text>
</comment>
<dbReference type="EMBL" id="LAZR01005468">
    <property type="protein sequence ID" value="KKM99673.1"/>
    <property type="molecule type" value="Genomic_DNA"/>
</dbReference>
<gene>
    <name evidence="1" type="ORF">LCGC14_1145500</name>
</gene>
<organism evidence="1">
    <name type="scientific">marine sediment metagenome</name>
    <dbReference type="NCBI Taxonomy" id="412755"/>
    <lineage>
        <taxon>unclassified sequences</taxon>
        <taxon>metagenomes</taxon>
        <taxon>ecological metagenomes</taxon>
    </lineage>
</organism>